<gene>
    <name evidence="2" type="ORF">C6Y45_03270</name>
</gene>
<feature type="transmembrane region" description="Helical" evidence="1">
    <location>
        <begin position="25"/>
        <end position="51"/>
    </location>
</feature>
<feature type="transmembrane region" description="Helical" evidence="1">
    <location>
        <begin position="106"/>
        <end position="133"/>
    </location>
</feature>
<evidence type="ECO:0000256" key="1">
    <source>
        <dbReference type="SAM" id="Phobius"/>
    </source>
</evidence>
<feature type="transmembrane region" description="Helical" evidence="1">
    <location>
        <begin position="81"/>
        <end position="100"/>
    </location>
</feature>
<dbReference type="Pfam" id="PF04854">
    <property type="entry name" value="DUF624"/>
    <property type="match status" value="1"/>
</dbReference>
<dbReference type="Proteomes" id="UP000240509">
    <property type="component" value="Unassembled WGS sequence"/>
</dbReference>
<dbReference type="InterPro" id="IPR006938">
    <property type="entry name" value="DUF624"/>
</dbReference>
<dbReference type="OrthoDB" id="2182676at2"/>
<organism evidence="2 3">
    <name type="scientific">Alkalicoccus saliphilus</name>
    <dbReference type="NCBI Taxonomy" id="200989"/>
    <lineage>
        <taxon>Bacteria</taxon>
        <taxon>Bacillati</taxon>
        <taxon>Bacillota</taxon>
        <taxon>Bacilli</taxon>
        <taxon>Bacillales</taxon>
        <taxon>Bacillaceae</taxon>
        <taxon>Alkalicoccus</taxon>
    </lineage>
</organism>
<protein>
    <recommendedName>
        <fullName evidence="4">DUF624 domain-containing protein</fullName>
    </recommendedName>
</protein>
<sequence>MLVRWMANPVYAACDWLVKLAYLNFLWVLFTLAGGIVFGFAPSTAALFTLLRKLVHGETLNEIFQNYASVYKKEFFRSGKYGLVFLAAGAVLTVNMLLLTQFSGTLLVVMMSGMIFTIFLFFITSAFFFPVYISMPELSFFRTAGAALFLPFSTPGTALLAAGGTLGVTMLLFLFPVLLTFWGITGPALIWSRAAEKALHTRKDFKTDETSIALSGK</sequence>
<evidence type="ECO:0000313" key="3">
    <source>
        <dbReference type="Proteomes" id="UP000240509"/>
    </source>
</evidence>
<evidence type="ECO:0000313" key="2">
    <source>
        <dbReference type="EMBL" id="PTL40006.1"/>
    </source>
</evidence>
<feature type="transmembrane region" description="Helical" evidence="1">
    <location>
        <begin position="140"/>
        <end position="162"/>
    </location>
</feature>
<dbReference type="AlphaFoldDB" id="A0A2T4U9D5"/>
<proteinExistence type="predicted"/>
<accession>A0A2T4U9D5</accession>
<feature type="transmembrane region" description="Helical" evidence="1">
    <location>
        <begin position="168"/>
        <end position="192"/>
    </location>
</feature>
<dbReference type="EMBL" id="PZJJ01000003">
    <property type="protein sequence ID" value="PTL40006.1"/>
    <property type="molecule type" value="Genomic_DNA"/>
</dbReference>
<reference evidence="2 3" key="1">
    <citation type="submission" date="2018-03" db="EMBL/GenBank/DDBJ databases">
        <title>Alkalicoccus saliphilus sp. nov., isolated from a mineral pool.</title>
        <authorList>
            <person name="Zhao B."/>
        </authorList>
    </citation>
    <scope>NUCLEOTIDE SEQUENCE [LARGE SCALE GENOMIC DNA]</scope>
    <source>
        <strain evidence="2 3">6AG</strain>
    </source>
</reference>
<comment type="caution">
    <text evidence="2">The sequence shown here is derived from an EMBL/GenBank/DDBJ whole genome shotgun (WGS) entry which is preliminary data.</text>
</comment>
<evidence type="ECO:0008006" key="4">
    <source>
        <dbReference type="Google" id="ProtNLM"/>
    </source>
</evidence>
<keyword evidence="1" id="KW-0812">Transmembrane</keyword>
<dbReference type="RefSeq" id="WP_107583595.1">
    <property type="nucleotide sequence ID" value="NZ_PZJJ01000003.1"/>
</dbReference>
<keyword evidence="1" id="KW-1133">Transmembrane helix</keyword>
<keyword evidence="1" id="KW-0472">Membrane</keyword>
<keyword evidence="3" id="KW-1185">Reference proteome</keyword>
<name>A0A2T4U9D5_9BACI</name>